<proteinExistence type="predicted"/>
<organism evidence="1">
    <name type="scientific">Anguilla anguilla</name>
    <name type="common">European freshwater eel</name>
    <name type="synonym">Muraena anguilla</name>
    <dbReference type="NCBI Taxonomy" id="7936"/>
    <lineage>
        <taxon>Eukaryota</taxon>
        <taxon>Metazoa</taxon>
        <taxon>Chordata</taxon>
        <taxon>Craniata</taxon>
        <taxon>Vertebrata</taxon>
        <taxon>Euteleostomi</taxon>
        <taxon>Actinopterygii</taxon>
        <taxon>Neopterygii</taxon>
        <taxon>Teleostei</taxon>
        <taxon>Anguilliformes</taxon>
        <taxon>Anguillidae</taxon>
        <taxon>Anguilla</taxon>
    </lineage>
</organism>
<accession>A0A0E9PJZ9</accession>
<reference evidence="1" key="1">
    <citation type="submission" date="2014-11" db="EMBL/GenBank/DDBJ databases">
        <authorList>
            <person name="Amaro Gonzalez C."/>
        </authorList>
    </citation>
    <scope>NUCLEOTIDE SEQUENCE</scope>
</reference>
<dbReference type="EMBL" id="GBXM01104404">
    <property type="protein sequence ID" value="JAH04173.1"/>
    <property type="molecule type" value="Transcribed_RNA"/>
</dbReference>
<dbReference type="AlphaFoldDB" id="A0A0E9PJZ9"/>
<protein>
    <submittedName>
        <fullName evidence="1">Uncharacterized protein</fullName>
    </submittedName>
</protein>
<reference evidence="1" key="2">
    <citation type="journal article" date="2015" name="Fish Shellfish Immunol.">
        <title>Early steps in the European eel (Anguilla anguilla)-Vibrio vulnificus interaction in the gills: Role of the RtxA13 toxin.</title>
        <authorList>
            <person name="Callol A."/>
            <person name="Pajuelo D."/>
            <person name="Ebbesson L."/>
            <person name="Teles M."/>
            <person name="MacKenzie S."/>
            <person name="Amaro C."/>
        </authorList>
    </citation>
    <scope>NUCLEOTIDE SEQUENCE</scope>
</reference>
<evidence type="ECO:0000313" key="1">
    <source>
        <dbReference type="EMBL" id="JAH04173.1"/>
    </source>
</evidence>
<name>A0A0E9PJZ9_ANGAN</name>
<sequence length="30" mass="3319">MSPQVSASHWLHYGTVSVCGWAPQTNQCSR</sequence>